<evidence type="ECO:0000259" key="10">
    <source>
        <dbReference type="PROSITE" id="PS51194"/>
    </source>
</evidence>
<keyword evidence="7" id="KW-0234">DNA repair</keyword>
<dbReference type="OrthoDB" id="9804325at2"/>
<dbReference type="PANTHER" id="PTHR47964">
    <property type="entry name" value="ATP-DEPENDENT DNA HELICASE HOMOLOG RECG, CHLOROPLASTIC"/>
    <property type="match status" value="1"/>
</dbReference>
<dbReference type="STRING" id="887929.HMP0721_2085"/>
<dbReference type="Gene3D" id="2.40.50.140">
    <property type="entry name" value="Nucleic acid-binding proteins"/>
    <property type="match status" value="1"/>
</dbReference>
<dbReference type="HOGENOM" id="CLU_005122_7_1_9"/>
<dbReference type="SMART" id="SM00490">
    <property type="entry name" value="HELICc"/>
    <property type="match status" value="1"/>
</dbReference>
<evidence type="ECO:0000256" key="2">
    <source>
        <dbReference type="ARBA" id="ARBA00022763"/>
    </source>
</evidence>
<keyword evidence="3" id="KW-0378">Hydrolase</keyword>
<dbReference type="InterPro" id="IPR011545">
    <property type="entry name" value="DEAD/DEAH_box_helicase_dom"/>
</dbReference>
<dbReference type="InterPro" id="IPR045562">
    <property type="entry name" value="RecG_dom3_C"/>
</dbReference>
<dbReference type="NCBIfam" id="NF008165">
    <property type="entry name" value="PRK10917.1-3"/>
    <property type="match status" value="1"/>
</dbReference>
<keyword evidence="12" id="KW-1185">Reference proteome</keyword>
<dbReference type="SMART" id="SM00487">
    <property type="entry name" value="DEXDc"/>
    <property type="match status" value="1"/>
</dbReference>
<keyword evidence="5" id="KW-0067">ATP-binding</keyword>
<dbReference type="Pfam" id="PF00270">
    <property type="entry name" value="DEAD"/>
    <property type="match status" value="1"/>
</dbReference>
<dbReference type="InterPro" id="IPR012340">
    <property type="entry name" value="NA-bd_OB-fold"/>
</dbReference>
<evidence type="ECO:0000256" key="5">
    <source>
        <dbReference type="ARBA" id="ARBA00022840"/>
    </source>
</evidence>
<dbReference type="Gene3D" id="3.40.50.300">
    <property type="entry name" value="P-loop containing nucleotide triphosphate hydrolases"/>
    <property type="match status" value="2"/>
</dbReference>
<evidence type="ECO:0000256" key="6">
    <source>
        <dbReference type="ARBA" id="ARBA00023125"/>
    </source>
</evidence>
<dbReference type="EMBL" id="AEQN01000026">
    <property type="protein sequence ID" value="EFV00920.1"/>
    <property type="molecule type" value="Genomic_DNA"/>
</dbReference>
<dbReference type="NCBIfam" id="NF008168">
    <property type="entry name" value="PRK10917.2-2"/>
    <property type="match status" value="1"/>
</dbReference>
<dbReference type="InterPro" id="IPR033454">
    <property type="entry name" value="RecG_wedge"/>
</dbReference>
<feature type="domain" description="Helicase ATP-binding" evidence="9">
    <location>
        <begin position="269"/>
        <end position="430"/>
    </location>
</feature>
<evidence type="ECO:0000313" key="12">
    <source>
        <dbReference type="Proteomes" id="UP000004754"/>
    </source>
</evidence>
<dbReference type="InterPro" id="IPR001650">
    <property type="entry name" value="Helicase_C-like"/>
</dbReference>
<dbReference type="AlphaFoldDB" id="E6MJA0"/>
<dbReference type="eggNOG" id="COG1200">
    <property type="taxonomic scope" value="Bacteria"/>
</dbReference>
<dbReference type="GO" id="GO:0003678">
    <property type="term" value="F:DNA helicase activity"/>
    <property type="evidence" value="ECO:0007669"/>
    <property type="project" value="TreeGrafter"/>
</dbReference>
<dbReference type="CDD" id="cd17992">
    <property type="entry name" value="DEXHc_RecG"/>
    <property type="match status" value="1"/>
</dbReference>
<dbReference type="InterPro" id="IPR014001">
    <property type="entry name" value="Helicase_ATP-bd"/>
</dbReference>
<comment type="caution">
    <text evidence="11">The sequence shown here is derived from an EMBL/GenBank/DDBJ whole genome shotgun (WGS) entry which is preliminary data.</text>
</comment>
<dbReference type="RefSeq" id="WP_006599507.1">
    <property type="nucleotide sequence ID" value="NZ_GL622359.1"/>
</dbReference>
<gene>
    <name evidence="11" type="ORF">HMP0721_2085</name>
</gene>
<dbReference type="GO" id="GO:0016787">
    <property type="term" value="F:hydrolase activity"/>
    <property type="evidence" value="ECO:0007669"/>
    <property type="project" value="UniProtKB-KW"/>
</dbReference>
<keyword evidence="4 11" id="KW-0347">Helicase</keyword>
<evidence type="ECO:0000256" key="8">
    <source>
        <dbReference type="ARBA" id="ARBA00049819"/>
    </source>
</evidence>
<dbReference type="Pfam" id="PF00271">
    <property type="entry name" value="Helicase_C"/>
    <property type="match status" value="1"/>
</dbReference>
<keyword evidence="1" id="KW-0547">Nucleotide-binding</keyword>
<dbReference type="InterPro" id="IPR027417">
    <property type="entry name" value="P-loop_NTPase"/>
</dbReference>
<dbReference type="SUPFAM" id="SSF52540">
    <property type="entry name" value="P-loop containing nucleoside triphosphate hydrolases"/>
    <property type="match status" value="2"/>
</dbReference>
<name>E6MJA0_9FIRM</name>
<dbReference type="PANTHER" id="PTHR47964:SF1">
    <property type="entry name" value="ATP-DEPENDENT DNA HELICASE HOMOLOG RECG, CHLOROPLASTIC"/>
    <property type="match status" value="1"/>
</dbReference>
<evidence type="ECO:0000256" key="4">
    <source>
        <dbReference type="ARBA" id="ARBA00022806"/>
    </source>
</evidence>
<dbReference type="GO" id="GO:0005524">
    <property type="term" value="F:ATP binding"/>
    <property type="evidence" value="ECO:0007669"/>
    <property type="project" value="UniProtKB-KW"/>
</dbReference>
<evidence type="ECO:0000256" key="3">
    <source>
        <dbReference type="ARBA" id="ARBA00022801"/>
    </source>
</evidence>
<organism evidence="11 12">
    <name type="scientific">Pseudoramibacter alactolyticus ATCC 23263</name>
    <dbReference type="NCBI Taxonomy" id="887929"/>
    <lineage>
        <taxon>Bacteria</taxon>
        <taxon>Bacillati</taxon>
        <taxon>Bacillota</taxon>
        <taxon>Clostridia</taxon>
        <taxon>Eubacteriales</taxon>
        <taxon>Eubacteriaceae</taxon>
        <taxon>Pseudoramibacter</taxon>
    </lineage>
</organism>
<dbReference type="Proteomes" id="UP000004754">
    <property type="component" value="Unassembled WGS sequence"/>
</dbReference>
<keyword evidence="6" id="KW-0238">DNA-binding</keyword>
<dbReference type="SUPFAM" id="SSF50249">
    <property type="entry name" value="Nucleic acid-binding proteins"/>
    <property type="match status" value="1"/>
</dbReference>
<evidence type="ECO:0000256" key="1">
    <source>
        <dbReference type="ARBA" id="ARBA00022741"/>
    </source>
</evidence>
<dbReference type="GO" id="GO:0003677">
    <property type="term" value="F:DNA binding"/>
    <property type="evidence" value="ECO:0007669"/>
    <property type="project" value="UniProtKB-KW"/>
</dbReference>
<accession>E6MJA0</accession>
<sequence>MKLDDRIRDVPGVGPKRERALNDGGIFTVEDLLAHFPKQYIDRSRRGTFAAPSETAVTIEACVSRKGTVRRIRRNLSLFGLSVTTDDGVTGQITFFNQPWLAEHFHEEARYYFFGRITEKKGKCGMANPQFVPTDKPGNFFELTPVYAPVGGVSGETLRKLIAKVLAEDIAMSDPLPETLRKDRCLPNSAACLKLLHCPQTMAEVAAGRTRLKFEEALKLNLGLLRSRGETRRSSVVLAHPASLSRFERGLPFLLTEGQRRVLAEIAADLQSGRIMNRLVQGDVGSGKTVVAVACAYLMALGGYQCAYMAPTEILAEQHARNFEAYLAPYGISVTLVTGSMKASERENALTHIANGDAQVIIGTHALFQKDMAYYNLGMVITDEQHRFGVRQRGLLALKGERPHTLVMSATPIPRTLALVLYGDLDISVIDTMPAGRKKVKTYFYTEKALRKILGMMAVEMAAGHQGFIVCPFVENAEEMAEVRDTQTVCREVDRYYKGLYRVACLHGKMKPDEKAAVVVDFSAGKIDCLVATSIIEVGIDVPNVTMMVVMSADRFGLSQLHQLRGRVGRGDAQAYCFLVSNAVNEKTIARMKVIVNHHNGQEIAEADFKLRGPGDAFGTRQHGLPALSALDPAADAALLAETRAIAEQLLASPKAEDMASCDALTRAFDHGVEQISMN</sequence>
<proteinExistence type="predicted"/>
<dbReference type="Pfam" id="PF19833">
    <property type="entry name" value="RecG_dom3_C"/>
    <property type="match status" value="1"/>
</dbReference>
<evidence type="ECO:0000259" key="9">
    <source>
        <dbReference type="PROSITE" id="PS51192"/>
    </source>
</evidence>
<keyword evidence="2" id="KW-0227">DNA damage</keyword>
<dbReference type="Pfam" id="PF17191">
    <property type="entry name" value="RecG_wedge"/>
    <property type="match status" value="1"/>
</dbReference>
<evidence type="ECO:0000313" key="11">
    <source>
        <dbReference type="EMBL" id="EFV00920.1"/>
    </source>
</evidence>
<dbReference type="PROSITE" id="PS51194">
    <property type="entry name" value="HELICASE_CTER"/>
    <property type="match status" value="1"/>
</dbReference>
<dbReference type="InterPro" id="IPR047112">
    <property type="entry name" value="RecG/Mfd"/>
</dbReference>
<dbReference type="GO" id="GO:0006281">
    <property type="term" value="P:DNA repair"/>
    <property type="evidence" value="ECO:0007669"/>
    <property type="project" value="UniProtKB-KW"/>
</dbReference>
<reference evidence="11 12" key="1">
    <citation type="submission" date="2010-12" db="EMBL/GenBank/DDBJ databases">
        <authorList>
            <person name="Muzny D."/>
            <person name="Qin X."/>
            <person name="Deng J."/>
            <person name="Jiang H."/>
            <person name="Liu Y."/>
            <person name="Qu J."/>
            <person name="Song X.-Z."/>
            <person name="Zhang L."/>
            <person name="Thornton R."/>
            <person name="Coyle M."/>
            <person name="Francisco L."/>
            <person name="Jackson L."/>
            <person name="Javaid M."/>
            <person name="Korchina V."/>
            <person name="Kovar C."/>
            <person name="Mata R."/>
            <person name="Mathew T."/>
            <person name="Ngo R."/>
            <person name="Nguyen L."/>
            <person name="Nguyen N."/>
            <person name="Okwuonu G."/>
            <person name="Ongeri F."/>
            <person name="Pham C."/>
            <person name="Simmons D."/>
            <person name="Wilczek-Boney K."/>
            <person name="Hale W."/>
            <person name="Jakkamsetti A."/>
            <person name="Pham P."/>
            <person name="Ruth R."/>
            <person name="San Lucas F."/>
            <person name="Warren J."/>
            <person name="Zhang J."/>
            <person name="Zhao Z."/>
            <person name="Zhou C."/>
            <person name="Zhu D."/>
            <person name="Lee S."/>
            <person name="Bess C."/>
            <person name="Blankenburg K."/>
            <person name="Forbes L."/>
            <person name="Fu Q."/>
            <person name="Gubbala S."/>
            <person name="Hirani K."/>
            <person name="Jayaseelan J.C."/>
            <person name="Lara F."/>
            <person name="Munidasa M."/>
            <person name="Palculict T."/>
            <person name="Patil S."/>
            <person name="Pu L.-L."/>
            <person name="Saada N."/>
            <person name="Tang L."/>
            <person name="Weissenberger G."/>
            <person name="Zhu Y."/>
            <person name="Hemphill L."/>
            <person name="Shang Y."/>
            <person name="Youmans B."/>
            <person name="Ayvaz T."/>
            <person name="Ross M."/>
            <person name="Santibanez J."/>
            <person name="Aqrawi P."/>
            <person name="Gross S."/>
            <person name="Joshi V."/>
            <person name="Fowler G."/>
            <person name="Nazareth L."/>
            <person name="Reid J."/>
            <person name="Worley K."/>
            <person name="Petrosino J."/>
            <person name="Highlander S."/>
            <person name="Gibbs R."/>
        </authorList>
    </citation>
    <scope>NUCLEOTIDE SEQUENCE [LARGE SCALE GENOMIC DNA]</scope>
    <source>
        <strain evidence="11 12">ATCC 23263</strain>
    </source>
</reference>
<feature type="domain" description="Helicase C-terminal" evidence="10">
    <location>
        <begin position="445"/>
        <end position="615"/>
    </location>
</feature>
<protein>
    <recommendedName>
        <fullName evidence="8">Probable DNA 3'-5' helicase RecG</fullName>
    </recommendedName>
</protein>
<evidence type="ECO:0000256" key="7">
    <source>
        <dbReference type="ARBA" id="ARBA00023204"/>
    </source>
</evidence>
<dbReference type="PROSITE" id="PS51192">
    <property type="entry name" value="HELICASE_ATP_BIND_1"/>
    <property type="match status" value="1"/>
</dbReference>